<evidence type="ECO:0000313" key="2">
    <source>
        <dbReference type="EMBL" id="QNP59770.1"/>
    </source>
</evidence>
<organism evidence="2 3">
    <name type="scientific">Paenacidovorax monticola</name>
    <dbReference type="NCBI Taxonomy" id="1926868"/>
    <lineage>
        <taxon>Bacteria</taxon>
        <taxon>Pseudomonadati</taxon>
        <taxon>Pseudomonadota</taxon>
        <taxon>Betaproteobacteria</taxon>
        <taxon>Burkholderiales</taxon>
        <taxon>Comamonadaceae</taxon>
        <taxon>Paenacidovorax</taxon>
    </lineage>
</organism>
<dbReference type="KEGG" id="amon:H9L24_01880"/>
<dbReference type="EMBL" id="CP060790">
    <property type="protein sequence ID" value="QNP59770.1"/>
    <property type="molecule type" value="Genomic_DNA"/>
</dbReference>
<gene>
    <name evidence="2" type="ORF">H9L24_01880</name>
</gene>
<dbReference type="Proteomes" id="UP000516057">
    <property type="component" value="Chromosome"/>
</dbReference>
<evidence type="ECO:0000313" key="3">
    <source>
        <dbReference type="Proteomes" id="UP000516057"/>
    </source>
</evidence>
<accession>A0A7H0HGV4</accession>
<reference evidence="2 3" key="1">
    <citation type="submission" date="2020-08" db="EMBL/GenBank/DDBJ databases">
        <title>Genome sequence of Acidovorax monticola KACC 19171T.</title>
        <authorList>
            <person name="Hyun D.-W."/>
            <person name="Bae J.-W."/>
        </authorList>
    </citation>
    <scope>NUCLEOTIDE SEQUENCE [LARGE SCALE GENOMIC DNA]</scope>
    <source>
        <strain evidence="2 3">KACC 19171</strain>
    </source>
</reference>
<proteinExistence type="predicted"/>
<protein>
    <submittedName>
        <fullName evidence="2">Thioredoxin family protein</fullName>
    </submittedName>
</protein>
<sequence length="197" mass="21242">MDGPVESPVLPGQTAPSASSRWWVVCLCAGWCGVCRDYRALFDGLAAEHPLVRFEWVDVEDEAALAGDLDVETFPTLLIADGQRARFLGPLLPQAPVLARLLSSLQRGEEASRGLDPEAQGFSNACGRRGAEAGATRQCKLRAAAFTNQGVTGYNKSLTTKRAGTNRPFFLVDWIWSSKLSGEFPGVIGFFVLPGLN</sequence>
<dbReference type="InterPro" id="IPR036249">
    <property type="entry name" value="Thioredoxin-like_sf"/>
</dbReference>
<feature type="domain" description="Thioredoxin" evidence="1">
    <location>
        <begin position="1"/>
        <end position="107"/>
    </location>
</feature>
<dbReference type="InterPro" id="IPR013766">
    <property type="entry name" value="Thioredoxin_domain"/>
</dbReference>
<dbReference type="Pfam" id="PF00085">
    <property type="entry name" value="Thioredoxin"/>
    <property type="match status" value="1"/>
</dbReference>
<dbReference type="SUPFAM" id="SSF52833">
    <property type="entry name" value="Thioredoxin-like"/>
    <property type="match status" value="1"/>
</dbReference>
<evidence type="ECO:0000259" key="1">
    <source>
        <dbReference type="PROSITE" id="PS51352"/>
    </source>
</evidence>
<keyword evidence="3" id="KW-1185">Reference proteome</keyword>
<dbReference type="AlphaFoldDB" id="A0A7H0HGV4"/>
<dbReference type="Gene3D" id="3.40.30.10">
    <property type="entry name" value="Glutaredoxin"/>
    <property type="match status" value="1"/>
</dbReference>
<dbReference type="RefSeq" id="WP_187736752.1">
    <property type="nucleotide sequence ID" value="NZ_CP060790.1"/>
</dbReference>
<dbReference type="CDD" id="cd02947">
    <property type="entry name" value="TRX_family"/>
    <property type="match status" value="1"/>
</dbReference>
<name>A0A7H0HGV4_9BURK</name>
<dbReference type="PROSITE" id="PS51352">
    <property type="entry name" value="THIOREDOXIN_2"/>
    <property type="match status" value="1"/>
</dbReference>